<keyword evidence="1" id="KW-0472">Membrane</keyword>
<organism evidence="2 3">
    <name type="scientific">Oikopleura dioica</name>
    <name type="common">Tunicate</name>
    <dbReference type="NCBI Taxonomy" id="34765"/>
    <lineage>
        <taxon>Eukaryota</taxon>
        <taxon>Metazoa</taxon>
        <taxon>Chordata</taxon>
        <taxon>Tunicata</taxon>
        <taxon>Appendicularia</taxon>
        <taxon>Copelata</taxon>
        <taxon>Oikopleuridae</taxon>
        <taxon>Oikopleura</taxon>
    </lineage>
</organism>
<protein>
    <submittedName>
        <fullName evidence="2">Oidioi.mRNA.OKI2018_I69.PAR.g10973.t1.cds</fullName>
    </submittedName>
</protein>
<feature type="transmembrane region" description="Helical" evidence="1">
    <location>
        <begin position="12"/>
        <end position="33"/>
    </location>
</feature>
<feature type="transmembrane region" description="Helical" evidence="1">
    <location>
        <begin position="84"/>
        <end position="103"/>
    </location>
</feature>
<feature type="transmembrane region" description="Helical" evidence="1">
    <location>
        <begin position="53"/>
        <end position="72"/>
    </location>
</feature>
<evidence type="ECO:0000313" key="2">
    <source>
        <dbReference type="EMBL" id="CAG5085707.1"/>
    </source>
</evidence>
<proteinExistence type="predicted"/>
<dbReference type="EMBL" id="OU015568">
    <property type="protein sequence ID" value="CAG5085707.1"/>
    <property type="molecule type" value="Genomic_DNA"/>
</dbReference>
<accession>A0ABN7RZR7</accession>
<evidence type="ECO:0000313" key="3">
    <source>
        <dbReference type="Proteomes" id="UP001158576"/>
    </source>
</evidence>
<dbReference type="Proteomes" id="UP001158576">
    <property type="component" value="Chromosome PAR"/>
</dbReference>
<sequence>MKITTKTSSYFITGFNLLASGAGLACCLLENFVLEHEPPFSLSEFRKPKILEIAAQSASLFVTFLVILSLIIRKNGFSKVVSAISILDCLLSGGIFIFFMIMFQHV</sequence>
<reference evidence="2 3" key="1">
    <citation type="submission" date="2021-04" db="EMBL/GenBank/DDBJ databases">
        <authorList>
            <person name="Bliznina A."/>
        </authorList>
    </citation>
    <scope>NUCLEOTIDE SEQUENCE [LARGE SCALE GENOMIC DNA]</scope>
</reference>
<gene>
    <name evidence="2" type="ORF">OKIOD_LOCUS2531</name>
</gene>
<keyword evidence="3" id="KW-1185">Reference proteome</keyword>
<keyword evidence="1" id="KW-1133">Transmembrane helix</keyword>
<evidence type="ECO:0000256" key="1">
    <source>
        <dbReference type="SAM" id="Phobius"/>
    </source>
</evidence>
<dbReference type="PROSITE" id="PS51257">
    <property type="entry name" value="PROKAR_LIPOPROTEIN"/>
    <property type="match status" value="1"/>
</dbReference>
<keyword evidence="1" id="KW-0812">Transmembrane</keyword>
<name>A0ABN7RZR7_OIKDI</name>